<dbReference type="AlphaFoldDB" id="A0A1N6EJ77"/>
<feature type="domain" description="Hemerythrin-like" evidence="1">
    <location>
        <begin position="38"/>
        <end position="180"/>
    </location>
</feature>
<keyword evidence="3" id="KW-1185">Reference proteome</keyword>
<evidence type="ECO:0000259" key="1">
    <source>
        <dbReference type="Pfam" id="PF01814"/>
    </source>
</evidence>
<organism evidence="2 3">
    <name type="scientific">Vannielia litorea</name>
    <dbReference type="NCBI Taxonomy" id="1217970"/>
    <lineage>
        <taxon>Bacteria</taxon>
        <taxon>Pseudomonadati</taxon>
        <taxon>Pseudomonadota</taxon>
        <taxon>Alphaproteobacteria</taxon>
        <taxon>Rhodobacterales</taxon>
        <taxon>Paracoccaceae</taxon>
        <taxon>Vannielia</taxon>
    </lineage>
</organism>
<protein>
    <submittedName>
        <fullName evidence="2">Hemerythrin HHE cation binding domain-containing protein</fullName>
    </submittedName>
</protein>
<dbReference type="RefSeq" id="WP_074254974.1">
    <property type="nucleotide sequence ID" value="NZ_FSRL01000001.1"/>
</dbReference>
<sequence length="188" mass="21706">MTNLHVSTREGLPSEMQTLLRATPRDTWPGHPNFAASVAKWMGAHQMFRDLARVTREDTESYIDTTMDDDAFTRSLARFGDRLVRNLHGHHAWEDQRFFPELNRADARFEEGLEMLEADHVEMDALLERFTRKGNRIIQLAHLDPGQMQEEARGFHDEAVAAEAFLARHLTDEEDLVVPIILHHKLRG</sequence>
<gene>
    <name evidence="2" type="ORF">SAMN05444002_0841</name>
</gene>
<dbReference type="EMBL" id="FSRL01000001">
    <property type="protein sequence ID" value="SIN83027.1"/>
    <property type="molecule type" value="Genomic_DNA"/>
</dbReference>
<reference evidence="3" key="1">
    <citation type="submission" date="2016-11" db="EMBL/GenBank/DDBJ databases">
        <authorList>
            <person name="Varghese N."/>
            <person name="Submissions S."/>
        </authorList>
    </citation>
    <scope>NUCLEOTIDE SEQUENCE [LARGE SCALE GENOMIC DNA]</scope>
    <source>
        <strain evidence="3">DSM 29440</strain>
    </source>
</reference>
<dbReference type="Proteomes" id="UP000184932">
    <property type="component" value="Unassembled WGS sequence"/>
</dbReference>
<dbReference type="Pfam" id="PF01814">
    <property type="entry name" value="Hemerythrin"/>
    <property type="match status" value="1"/>
</dbReference>
<dbReference type="Gene3D" id="1.20.120.520">
    <property type="entry name" value="nmb1532 protein domain like"/>
    <property type="match status" value="1"/>
</dbReference>
<accession>A0A1N6EJ77</accession>
<name>A0A1N6EJ77_9RHOB</name>
<evidence type="ECO:0000313" key="2">
    <source>
        <dbReference type="EMBL" id="SIN83027.1"/>
    </source>
</evidence>
<proteinExistence type="predicted"/>
<dbReference type="STRING" id="1217970.SAMN05444002_0841"/>
<dbReference type="InterPro" id="IPR012312">
    <property type="entry name" value="Hemerythrin-like"/>
</dbReference>
<evidence type="ECO:0000313" key="3">
    <source>
        <dbReference type="Proteomes" id="UP000184932"/>
    </source>
</evidence>